<dbReference type="InterPro" id="IPR001387">
    <property type="entry name" value="Cro/C1-type_HTH"/>
</dbReference>
<gene>
    <name evidence="4" type="ORF">DC432_05010</name>
</gene>
<sequence>MLFRRHSPDTVLSIARREAHAGGVTGTDETAIGFVFPPSGRSLPGVSVYSWNVRGPFPDPWRGDAVVTADPSLDSRLDDVLRTLAGRVRRLREDRDLSLVELSFESGLSESRLRAIEAGRTTASLATLVALAETFEISVSELFAEPAPERSVADAASSGGVAWGGELPPAPWLTAAPTPAATASAYVVPSEVVWGGELPPAPWTDSIAPREMPEPPSAPSAPAREVPRAVVPGHLVATEQTWGGPLPAAAWDAAVPAPPPPGNGGGREAPPEPRPVAGAASRASAASEVHRRAAEQGMGGTSRYVLVAPGAGAPKELRTFADLREGVLAGRNFRSLREFAVAAVTEADHPLPAVARVFRLPVWRLEQWVAESGYTVR</sequence>
<reference evidence="4 5" key="1">
    <citation type="submission" date="2018-04" db="EMBL/GenBank/DDBJ databases">
        <authorList>
            <person name="Go L.Y."/>
            <person name="Mitchell J.A."/>
        </authorList>
    </citation>
    <scope>NUCLEOTIDE SEQUENCE [LARGE SCALE GENOMIC DNA]</scope>
    <source>
        <strain evidence="4 5">TPD7010</strain>
    </source>
</reference>
<name>A0A2T7WRP8_MICTE</name>
<evidence type="ECO:0000256" key="2">
    <source>
        <dbReference type="SAM" id="MobiDB-lite"/>
    </source>
</evidence>
<dbReference type="CDD" id="cd00093">
    <property type="entry name" value="HTH_XRE"/>
    <property type="match status" value="1"/>
</dbReference>
<dbReference type="Pfam" id="PF01381">
    <property type="entry name" value="HTH_3"/>
    <property type="match status" value="1"/>
</dbReference>
<dbReference type="PANTHER" id="PTHR46797">
    <property type="entry name" value="HTH-TYPE TRANSCRIPTIONAL REGULATOR"/>
    <property type="match status" value="1"/>
</dbReference>
<organism evidence="4 5">
    <name type="scientific">Microbacterium testaceum</name>
    <name type="common">Aureobacterium testaceum</name>
    <name type="synonym">Brevibacterium testaceum</name>
    <dbReference type="NCBI Taxonomy" id="2033"/>
    <lineage>
        <taxon>Bacteria</taxon>
        <taxon>Bacillati</taxon>
        <taxon>Actinomycetota</taxon>
        <taxon>Actinomycetes</taxon>
        <taxon>Micrococcales</taxon>
        <taxon>Microbacteriaceae</taxon>
        <taxon>Microbacterium</taxon>
    </lineage>
</organism>
<dbReference type="AlphaFoldDB" id="A0A2T7WRP8"/>
<keyword evidence="1" id="KW-0238">DNA-binding</keyword>
<dbReference type="SMART" id="SM00530">
    <property type="entry name" value="HTH_XRE"/>
    <property type="match status" value="1"/>
</dbReference>
<dbReference type="PROSITE" id="PS50943">
    <property type="entry name" value="HTH_CROC1"/>
    <property type="match status" value="1"/>
</dbReference>
<dbReference type="GO" id="GO:0003677">
    <property type="term" value="F:DNA binding"/>
    <property type="evidence" value="ECO:0007669"/>
    <property type="project" value="UniProtKB-KW"/>
</dbReference>
<dbReference type="Gene3D" id="1.10.260.40">
    <property type="entry name" value="lambda repressor-like DNA-binding domains"/>
    <property type="match status" value="1"/>
</dbReference>
<dbReference type="EMBL" id="QDFT01000008">
    <property type="protein sequence ID" value="PVE76970.1"/>
    <property type="molecule type" value="Genomic_DNA"/>
</dbReference>
<dbReference type="PANTHER" id="PTHR46797:SF1">
    <property type="entry name" value="METHYLPHOSPHONATE SYNTHASE"/>
    <property type="match status" value="1"/>
</dbReference>
<evidence type="ECO:0000313" key="5">
    <source>
        <dbReference type="Proteomes" id="UP000244649"/>
    </source>
</evidence>
<dbReference type="SUPFAM" id="SSF47413">
    <property type="entry name" value="lambda repressor-like DNA-binding domains"/>
    <property type="match status" value="1"/>
</dbReference>
<feature type="domain" description="HTH cro/C1-type" evidence="3">
    <location>
        <begin position="88"/>
        <end position="142"/>
    </location>
</feature>
<dbReference type="InterPro" id="IPR050807">
    <property type="entry name" value="TransReg_Diox_bact_type"/>
</dbReference>
<dbReference type="InterPro" id="IPR010982">
    <property type="entry name" value="Lambda_DNA-bd_dom_sf"/>
</dbReference>
<evidence type="ECO:0000256" key="1">
    <source>
        <dbReference type="ARBA" id="ARBA00023125"/>
    </source>
</evidence>
<protein>
    <recommendedName>
        <fullName evidence="3">HTH cro/C1-type domain-containing protein</fullName>
    </recommendedName>
</protein>
<feature type="compositionally biased region" description="Low complexity" evidence="2">
    <location>
        <begin position="275"/>
        <end position="287"/>
    </location>
</feature>
<dbReference type="GO" id="GO:0003700">
    <property type="term" value="F:DNA-binding transcription factor activity"/>
    <property type="evidence" value="ECO:0007669"/>
    <property type="project" value="TreeGrafter"/>
</dbReference>
<evidence type="ECO:0000313" key="4">
    <source>
        <dbReference type="EMBL" id="PVE76970.1"/>
    </source>
</evidence>
<dbReference type="Proteomes" id="UP000244649">
    <property type="component" value="Unassembled WGS sequence"/>
</dbReference>
<accession>A0A2T7WRP8</accession>
<comment type="caution">
    <text evidence="4">The sequence shown here is derived from an EMBL/GenBank/DDBJ whole genome shotgun (WGS) entry which is preliminary data.</text>
</comment>
<proteinExistence type="predicted"/>
<dbReference type="GO" id="GO:0005829">
    <property type="term" value="C:cytosol"/>
    <property type="evidence" value="ECO:0007669"/>
    <property type="project" value="TreeGrafter"/>
</dbReference>
<feature type="region of interest" description="Disordered" evidence="2">
    <location>
        <begin position="249"/>
        <end position="296"/>
    </location>
</feature>
<evidence type="ECO:0000259" key="3">
    <source>
        <dbReference type="PROSITE" id="PS50943"/>
    </source>
</evidence>